<comment type="caution">
    <text evidence="2">The sequence shown here is derived from an EMBL/GenBank/DDBJ whole genome shotgun (WGS) entry which is preliminary data.</text>
</comment>
<dbReference type="SUPFAM" id="SSF111038">
    <property type="entry name" value="YjbQ-like"/>
    <property type="match status" value="1"/>
</dbReference>
<dbReference type="AlphaFoldDB" id="A0A2N5Y1I2"/>
<keyword evidence="3" id="KW-1185">Reference proteome</keyword>
<dbReference type="PANTHER" id="PTHR30615:SF8">
    <property type="entry name" value="UPF0047 PROTEIN C4A8.02C"/>
    <property type="match status" value="1"/>
</dbReference>
<protein>
    <recommendedName>
        <fullName evidence="4">Secondary thiamine-phosphate synthase</fullName>
    </recommendedName>
</protein>
<proteinExistence type="inferred from homology"/>
<dbReference type="Pfam" id="PF01894">
    <property type="entry name" value="YjbQ"/>
    <property type="match status" value="1"/>
</dbReference>
<reference evidence="3" key="1">
    <citation type="submission" date="2017-11" db="EMBL/GenBank/DDBJ databases">
        <title>The draft genome sequence of Chromatocurvus sp. F02.</title>
        <authorList>
            <person name="Du Z.-J."/>
            <person name="Chang Y.-Q."/>
        </authorList>
    </citation>
    <scope>NUCLEOTIDE SEQUENCE [LARGE SCALE GENOMIC DNA]</scope>
    <source>
        <strain evidence="3">F02</strain>
    </source>
</reference>
<dbReference type="PANTHER" id="PTHR30615">
    <property type="entry name" value="UNCHARACTERIZED PROTEIN YJBQ-RELATED"/>
    <property type="match status" value="1"/>
</dbReference>
<evidence type="ECO:0000256" key="1">
    <source>
        <dbReference type="ARBA" id="ARBA00005534"/>
    </source>
</evidence>
<gene>
    <name evidence="2" type="ORF">CWI75_10795</name>
</gene>
<dbReference type="EMBL" id="PKLZ01000008">
    <property type="protein sequence ID" value="PLW82257.1"/>
    <property type="molecule type" value="Genomic_DNA"/>
</dbReference>
<dbReference type="PIRSF" id="PIRSF004681">
    <property type="entry name" value="UCP004681"/>
    <property type="match status" value="1"/>
</dbReference>
<evidence type="ECO:0008006" key="4">
    <source>
        <dbReference type="Google" id="ProtNLM"/>
    </source>
</evidence>
<dbReference type="NCBIfam" id="TIGR00149">
    <property type="entry name" value="TIGR00149_YjbQ"/>
    <property type="match status" value="1"/>
</dbReference>
<name>A0A2N5Y1I2_9GAMM</name>
<accession>A0A2N5Y1I2</accession>
<dbReference type="Proteomes" id="UP000234845">
    <property type="component" value="Unassembled WGS sequence"/>
</dbReference>
<evidence type="ECO:0000313" key="2">
    <source>
        <dbReference type="EMBL" id="PLW82257.1"/>
    </source>
</evidence>
<dbReference type="RefSeq" id="WP_101521509.1">
    <property type="nucleotide sequence ID" value="NZ_PKLZ01000008.1"/>
</dbReference>
<dbReference type="InterPro" id="IPR001602">
    <property type="entry name" value="UPF0047_YjbQ-like"/>
</dbReference>
<comment type="similarity">
    <text evidence="1">Belongs to the UPF0047 family.</text>
</comment>
<organism evidence="2 3">
    <name type="scientific">Kineobactrum sediminis</name>
    <dbReference type="NCBI Taxonomy" id="1905677"/>
    <lineage>
        <taxon>Bacteria</taxon>
        <taxon>Pseudomonadati</taxon>
        <taxon>Pseudomonadota</taxon>
        <taxon>Gammaproteobacteria</taxon>
        <taxon>Cellvibrionales</taxon>
        <taxon>Halieaceae</taxon>
        <taxon>Kineobactrum</taxon>
    </lineage>
</organism>
<evidence type="ECO:0000313" key="3">
    <source>
        <dbReference type="Proteomes" id="UP000234845"/>
    </source>
</evidence>
<dbReference type="OrthoDB" id="9801725at2"/>
<sequence>MIEQLQIDTHGQGLVAFTGQLARVVRESEQREGLCTVFIRHTSASLLVQENHDASVRHDLEQWLDRLVPEDDSLYTHTPEGADDMPGHIKCVLTATSLAIPIIGGELALGIWQGVFLWEHRHHPQRRSVVVHIGD</sequence>
<dbReference type="InterPro" id="IPR035917">
    <property type="entry name" value="YjbQ-like_sf"/>
</dbReference>
<dbReference type="Gene3D" id="2.60.120.460">
    <property type="entry name" value="YjbQ-like"/>
    <property type="match status" value="1"/>
</dbReference>